<keyword evidence="2" id="KW-1185">Reference proteome</keyword>
<dbReference type="KEGG" id="pdq:CL55_00004770"/>
<reference evidence="1 2" key="1">
    <citation type="submission" date="2014-03" db="EMBL/GenBank/DDBJ databases">
        <title>Genome of Polynucleobacter strain MWH-MoK4.</title>
        <authorList>
            <person name="Hahn M.W."/>
        </authorList>
    </citation>
    <scope>NUCLEOTIDE SEQUENCE [LARGE SCALE GENOMIC DNA]</scope>
    <source>
        <strain evidence="1 2">MWH-MoK4</strain>
    </source>
</reference>
<proteinExistence type="predicted"/>
<dbReference type="PATRIC" id="fig|576611.7.peg.481"/>
<organism evidence="1 2">
    <name type="scientific">Polynucleobacter duraquae</name>
    <dbReference type="NCBI Taxonomy" id="1835254"/>
    <lineage>
        <taxon>Bacteria</taxon>
        <taxon>Pseudomonadati</taxon>
        <taxon>Pseudomonadota</taxon>
        <taxon>Betaproteobacteria</taxon>
        <taxon>Burkholderiales</taxon>
        <taxon>Burkholderiaceae</taxon>
        <taxon>Polynucleobacter</taxon>
    </lineage>
</organism>
<evidence type="ECO:0000313" key="2">
    <source>
        <dbReference type="Proteomes" id="UP000061135"/>
    </source>
</evidence>
<sequence>MNPAVLITCAINPPSGIKYLNLSDPTQRLITTKSSVYFWASIGIKKLLIVDSTSTSVLDENELETLKISGIDVEQITFQQKDESMIQKGKGYAEGKLIEFALNHSRILKSETSFFKSTGKVFCRNLPKIINLISTSEVKSIFWSLFEHGKFDTVDTRFFYASIEDCRTILLPIYDSLNETTIGKCIEETLPIYFDQLLIKGRSLRPQLSGFAGGHGKQWEETHLGDIENSFPCWFKK</sequence>
<protein>
    <submittedName>
        <fullName evidence="1">Uncharacterized protein</fullName>
    </submittedName>
</protein>
<dbReference type="OrthoDB" id="8893056at2"/>
<dbReference type="EMBL" id="CP007501">
    <property type="protein sequence ID" value="AKD24810.1"/>
    <property type="molecule type" value="Genomic_DNA"/>
</dbReference>
<dbReference type="Proteomes" id="UP000061135">
    <property type="component" value="Chromosome"/>
</dbReference>
<gene>
    <name evidence="1" type="ORF">CL55_00004770</name>
</gene>
<accession>A0A0E3ZJ15</accession>
<evidence type="ECO:0000313" key="1">
    <source>
        <dbReference type="EMBL" id="AKD24810.1"/>
    </source>
</evidence>
<dbReference type="HOGENOM" id="CLU_085339_0_0_4"/>
<dbReference type="RefSeq" id="WP_046329708.1">
    <property type="nucleotide sequence ID" value="NZ_CP007501.1"/>
</dbReference>
<dbReference type="AlphaFoldDB" id="A0A0E3ZJ15"/>
<name>A0A0E3ZJ15_9BURK</name>